<evidence type="ECO:0000313" key="3">
    <source>
        <dbReference type="Proteomes" id="UP000828251"/>
    </source>
</evidence>
<proteinExistence type="predicted"/>
<evidence type="ECO:0008006" key="4">
    <source>
        <dbReference type="Google" id="ProtNLM"/>
    </source>
</evidence>
<evidence type="ECO:0000313" key="2">
    <source>
        <dbReference type="EMBL" id="KAH1130714.1"/>
    </source>
</evidence>
<organism evidence="2 3">
    <name type="scientific">Gossypium stocksii</name>
    <dbReference type="NCBI Taxonomy" id="47602"/>
    <lineage>
        <taxon>Eukaryota</taxon>
        <taxon>Viridiplantae</taxon>
        <taxon>Streptophyta</taxon>
        <taxon>Embryophyta</taxon>
        <taxon>Tracheophyta</taxon>
        <taxon>Spermatophyta</taxon>
        <taxon>Magnoliopsida</taxon>
        <taxon>eudicotyledons</taxon>
        <taxon>Gunneridae</taxon>
        <taxon>Pentapetalae</taxon>
        <taxon>rosids</taxon>
        <taxon>malvids</taxon>
        <taxon>Malvales</taxon>
        <taxon>Malvaceae</taxon>
        <taxon>Malvoideae</taxon>
        <taxon>Gossypium</taxon>
    </lineage>
</organism>
<sequence>MFSFALSLCALHGMVGPFFRSEMELGNWLPIHLSRIIPVVSHMFFADDLVVFCKAQLDQTRLLDIILSQFCEISGHKIGVRKSNIFFSKNTRDDVRNQISQLFRFQEV</sequence>
<dbReference type="OrthoDB" id="1000481at2759"/>
<protein>
    <recommendedName>
        <fullName evidence="4">Reverse transcriptase domain-containing protein</fullName>
    </recommendedName>
</protein>
<feature type="chain" id="PRO_5038658188" description="Reverse transcriptase domain-containing protein" evidence="1">
    <location>
        <begin position="18"/>
        <end position="108"/>
    </location>
</feature>
<accession>A0A9D4AN36</accession>
<dbReference type="Proteomes" id="UP000828251">
    <property type="component" value="Unassembled WGS sequence"/>
</dbReference>
<gene>
    <name evidence="2" type="ORF">J1N35_002092</name>
</gene>
<reference evidence="2 3" key="1">
    <citation type="journal article" date="2021" name="Plant Biotechnol. J.">
        <title>Multi-omics assisted identification of the key and species-specific regulatory components of drought-tolerant mechanisms in Gossypium stocksii.</title>
        <authorList>
            <person name="Yu D."/>
            <person name="Ke L."/>
            <person name="Zhang D."/>
            <person name="Wu Y."/>
            <person name="Sun Y."/>
            <person name="Mei J."/>
            <person name="Sun J."/>
            <person name="Sun Y."/>
        </authorList>
    </citation>
    <scope>NUCLEOTIDE SEQUENCE [LARGE SCALE GENOMIC DNA]</scope>
    <source>
        <strain evidence="3">cv. E1</strain>
        <tissue evidence="2">Leaf</tissue>
    </source>
</reference>
<feature type="signal peptide" evidence="1">
    <location>
        <begin position="1"/>
        <end position="17"/>
    </location>
</feature>
<dbReference type="EMBL" id="JAIQCV010000001">
    <property type="protein sequence ID" value="KAH1130714.1"/>
    <property type="molecule type" value="Genomic_DNA"/>
</dbReference>
<comment type="caution">
    <text evidence="2">The sequence shown here is derived from an EMBL/GenBank/DDBJ whole genome shotgun (WGS) entry which is preliminary data.</text>
</comment>
<dbReference type="AlphaFoldDB" id="A0A9D4AN36"/>
<keyword evidence="3" id="KW-1185">Reference proteome</keyword>
<name>A0A9D4AN36_9ROSI</name>
<keyword evidence="1" id="KW-0732">Signal</keyword>
<evidence type="ECO:0000256" key="1">
    <source>
        <dbReference type="SAM" id="SignalP"/>
    </source>
</evidence>